<feature type="transmembrane region" description="Helical" evidence="9">
    <location>
        <begin position="38"/>
        <end position="59"/>
    </location>
</feature>
<dbReference type="Pfam" id="PF00001">
    <property type="entry name" value="7tm_1"/>
    <property type="match status" value="1"/>
</dbReference>
<dbReference type="GO" id="GO:0004930">
    <property type="term" value="F:G protein-coupled receptor activity"/>
    <property type="evidence" value="ECO:0007669"/>
    <property type="project" value="UniProtKB-KW"/>
</dbReference>
<evidence type="ECO:0000259" key="10">
    <source>
        <dbReference type="PROSITE" id="PS50262"/>
    </source>
</evidence>
<comment type="subcellular location">
    <subcellularLocation>
        <location evidence="1">Membrane</location>
        <topology evidence="1">Multi-pass membrane protein</topology>
    </subcellularLocation>
</comment>
<evidence type="ECO:0000256" key="4">
    <source>
        <dbReference type="ARBA" id="ARBA00023040"/>
    </source>
</evidence>
<feature type="transmembrane region" description="Helical" evidence="9">
    <location>
        <begin position="164"/>
        <end position="196"/>
    </location>
</feature>
<evidence type="ECO:0000256" key="7">
    <source>
        <dbReference type="ARBA" id="ARBA00023224"/>
    </source>
</evidence>
<evidence type="ECO:0000256" key="6">
    <source>
        <dbReference type="ARBA" id="ARBA00023170"/>
    </source>
</evidence>
<sequence length="393" mass="45070">MYDTVIHAIFLVIGFFGNVAIIYMYSFKINKSRDDRHYILSLAYVDAMLCVFCSTFVFTKNLNPLHYPNDEACKFLTFCSNILFFTSLLILIAICIHRYRHICLSMADTMATKTKYTVIGISLAVSVVFTLPKLIYYKVIHIKLSDGTIGRVCSSDMTIPGSEVLVSGLTVLLIIISALGSIVMTVLYCLVARVIYKQIKQFKGMRIQKVRFRNLYGNLRASIINAFERENASRRSSYDRPMVKLESVTEENQLEILQQEVNVGFQEVPKCDKGTLRKNPSRNRSKSKTKSLAVYLSANRKARRSSLMFFAVTAVTVLSYIPTWTYALLDAKDPSRWFQMPLVTFHFLVFLRSLSVLGFLTHPWIYVYYDKALQKEIKKIIRRGSGYEDSNSF</sequence>
<dbReference type="PROSITE" id="PS50262">
    <property type="entry name" value="G_PROTEIN_RECEP_F1_2"/>
    <property type="match status" value="1"/>
</dbReference>
<name>A0A8W8NF70_MAGGI</name>
<dbReference type="AlphaFoldDB" id="A0A8W8NF70"/>
<keyword evidence="12" id="KW-1185">Reference proteome</keyword>
<organism evidence="11 12">
    <name type="scientific">Magallana gigas</name>
    <name type="common">Pacific oyster</name>
    <name type="synonym">Crassostrea gigas</name>
    <dbReference type="NCBI Taxonomy" id="29159"/>
    <lineage>
        <taxon>Eukaryota</taxon>
        <taxon>Metazoa</taxon>
        <taxon>Spiralia</taxon>
        <taxon>Lophotrochozoa</taxon>
        <taxon>Mollusca</taxon>
        <taxon>Bivalvia</taxon>
        <taxon>Autobranchia</taxon>
        <taxon>Pteriomorphia</taxon>
        <taxon>Ostreida</taxon>
        <taxon>Ostreoidea</taxon>
        <taxon>Ostreidae</taxon>
        <taxon>Magallana</taxon>
    </lineage>
</organism>
<dbReference type="EnsemblMetazoa" id="G5903.2">
    <property type="protein sequence ID" value="G5903.2:cds"/>
    <property type="gene ID" value="G5903"/>
</dbReference>
<feature type="domain" description="G-protein coupled receptors family 1 profile" evidence="10">
    <location>
        <begin position="17"/>
        <end position="366"/>
    </location>
</feature>
<keyword evidence="5 9" id="KW-0472">Membrane</keyword>
<dbReference type="PANTHER" id="PTHR24238">
    <property type="entry name" value="G-PROTEIN COUPLED RECEPTOR"/>
    <property type="match status" value="1"/>
</dbReference>
<evidence type="ECO:0000256" key="3">
    <source>
        <dbReference type="ARBA" id="ARBA00022989"/>
    </source>
</evidence>
<dbReference type="InterPro" id="IPR017452">
    <property type="entry name" value="GPCR_Rhodpsn_7TM"/>
</dbReference>
<feature type="transmembrane region" description="Helical" evidence="9">
    <location>
        <begin position="6"/>
        <end position="26"/>
    </location>
</feature>
<evidence type="ECO:0000256" key="9">
    <source>
        <dbReference type="SAM" id="Phobius"/>
    </source>
</evidence>
<feature type="transmembrane region" description="Helical" evidence="9">
    <location>
        <begin position="307"/>
        <end position="327"/>
    </location>
</feature>
<evidence type="ECO:0000256" key="1">
    <source>
        <dbReference type="ARBA" id="ARBA00004141"/>
    </source>
</evidence>
<protein>
    <recommendedName>
        <fullName evidence="10">G-protein coupled receptors family 1 profile domain-containing protein</fullName>
    </recommendedName>
</protein>
<dbReference type="PRINTS" id="PR00237">
    <property type="entry name" value="GPCRRHODOPSN"/>
</dbReference>
<dbReference type="InterPro" id="IPR000276">
    <property type="entry name" value="GPCR_Rhodpsn"/>
</dbReference>
<feature type="transmembrane region" description="Helical" evidence="9">
    <location>
        <begin position="75"/>
        <end position="96"/>
    </location>
</feature>
<dbReference type="GO" id="GO:0016020">
    <property type="term" value="C:membrane"/>
    <property type="evidence" value="ECO:0007669"/>
    <property type="project" value="UniProtKB-SubCell"/>
</dbReference>
<dbReference type="PROSITE" id="PS00237">
    <property type="entry name" value="G_PROTEIN_RECEP_F1_1"/>
    <property type="match status" value="1"/>
</dbReference>
<dbReference type="SUPFAM" id="SSF81321">
    <property type="entry name" value="Family A G protein-coupled receptor-like"/>
    <property type="match status" value="1"/>
</dbReference>
<comment type="similarity">
    <text evidence="8">Belongs to the G-protein coupled receptor 1 family.</text>
</comment>
<dbReference type="CDD" id="cd00637">
    <property type="entry name" value="7tm_classA_rhodopsin-like"/>
    <property type="match status" value="1"/>
</dbReference>
<evidence type="ECO:0000313" key="12">
    <source>
        <dbReference type="Proteomes" id="UP000005408"/>
    </source>
</evidence>
<evidence type="ECO:0000256" key="5">
    <source>
        <dbReference type="ARBA" id="ARBA00023136"/>
    </source>
</evidence>
<keyword evidence="3 9" id="KW-1133">Transmembrane helix</keyword>
<evidence type="ECO:0000256" key="8">
    <source>
        <dbReference type="RuleBase" id="RU000688"/>
    </source>
</evidence>
<keyword evidence="2 8" id="KW-0812">Transmembrane</keyword>
<feature type="transmembrane region" description="Helical" evidence="9">
    <location>
        <begin position="116"/>
        <end position="136"/>
    </location>
</feature>
<evidence type="ECO:0000313" key="11">
    <source>
        <dbReference type="EnsemblMetazoa" id="G5903.1:cds"/>
    </source>
</evidence>
<keyword evidence="4 8" id="KW-0297">G-protein coupled receptor</keyword>
<feature type="transmembrane region" description="Helical" evidence="9">
    <location>
        <begin position="347"/>
        <end position="369"/>
    </location>
</feature>
<dbReference type="Gene3D" id="1.20.1070.10">
    <property type="entry name" value="Rhodopsin 7-helix transmembrane proteins"/>
    <property type="match status" value="1"/>
</dbReference>
<reference evidence="11" key="1">
    <citation type="submission" date="2022-08" db="UniProtKB">
        <authorList>
            <consortium name="EnsemblMetazoa"/>
        </authorList>
    </citation>
    <scope>IDENTIFICATION</scope>
    <source>
        <strain evidence="11">05x7-T-G4-1.051#20</strain>
    </source>
</reference>
<keyword evidence="6 8" id="KW-0675">Receptor</keyword>
<accession>A0A8W8NF70</accession>
<dbReference type="EnsemblMetazoa" id="G5903.1">
    <property type="protein sequence ID" value="G5903.1:cds"/>
    <property type="gene ID" value="G5903"/>
</dbReference>
<keyword evidence="7 8" id="KW-0807">Transducer</keyword>
<proteinExistence type="inferred from homology"/>
<dbReference type="Proteomes" id="UP000005408">
    <property type="component" value="Unassembled WGS sequence"/>
</dbReference>
<dbReference type="PANTHER" id="PTHR24238:SF47">
    <property type="entry name" value="ECDYSTEROIDS_DOPAMINE RECEPTOR-RELATED"/>
    <property type="match status" value="1"/>
</dbReference>
<evidence type="ECO:0000256" key="2">
    <source>
        <dbReference type="ARBA" id="ARBA00022692"/>
    </source>
</evidence>